<comment type="caution">
    <text evidence="6">The sequence shown here is derived from an EMBL/GenBank/DDBJ whole genome shotgun (WGS) entry which is preliminary data.</text>
</comment>
<keyword evidence="4" id="KW-0472">Membrane</keyword>
<dbReference type="InterPro" id="IPR014265">
    <property type="entry name" value="XrtA/PrsK"/>
</dbReference>
<dbReference type="NCBIfam" id="TIGR02916">
    <property type="entry name" value="PEP_his_kin"/>
    <property type="match status" value="1"/>
</dbReference>
<keyword evidence="4" id="KW-0812">Transmembrane</keyword>
<dbReference type="InterPro" id="IPR003661">
    <property type="entry name" value="HisK_dim/P_dom"/>
</dbReference>
<proteinExistence type="predicted"/>
<feature type="transmembrane region" description="Helical" evidence="4">
    <location>
        <begin position="268"/>
        <end position="288"/>
    </location>
</feature>
<dbReference type="SMART" id="SM00387">
    <property type="entry name" value="HATPase_c"/>
    <property type="match status" value="1"/>
</dbReference>
<evidence type="ECO:0000256" key="4">
    <source>
        <dbReference type="SAM" id="Phobius"/>
    </source>
</evidence>
<evidence type="ECO:0000256" key="3">
    <source>
        <dbReference type="ARBA" id="ARBA00022553"/>
    </source>
</evidence>
<dbReference type="Pfam" id="PF01590">
    <property type="entry name" value="GAF"/>
    <property type="match status" value="1"/>
</dbReference>
<keyword evidence="6" id="KW-0418">Kinase</keyword>
<name>A0A9X1YIK5_9BURK</name>
<protein>
    <recommendedName>
        <fullName evidence="2">histidine kinase</fullName>
        <ecNumber evidence="2">2.7.13.3</ecNumber>
    </recommendedName>
</protein>
<comment type="catalytic activity">
    <reaction evidence="1">
        <text>ATP + protein L-histidine = ADP + protein N-phospho-L-histidine.</text>
        <dbReference type="EC" id="2.7.13.3"/>
    </reaction>
</comment>
<feature type="transmembrane region" description="Helical" evidence="4">
    <location>
        <begin position="237"/>
        <end position="256"/>
    </location>
</feature>
<keyword evidence="7" id="KW-1185">Reference proteome</keyword>
<dbReference type="InterPro" id="IPR029016">
    <property type="entry name" value="GAF-like_dom_sf"/>
</dbReference>
<dbReference type="InterPro" id="IPR003018">
    <property type="entry name" value="GAF"/>
</dbReference>
<dbReference type="InterPro" id="IPR003594">
    <property type="entry name" value="HATPase_dom"/>
</dbReference>
<feature type="domain" description="Histidine kinase" evidence="5">
    <location>
        <begin position="485"/>
        <end position="687"/>
    </location>
</feature>
<organism evidence="6 7">
    <name type="scientific">Scleromatobacter humisilvae</name>
    <dbReference type="NCBI Taxonomy" id="2897159"/>
    <lineage>
        <taxon>Bacteria</taxon>
        <taxon>Pseudomonadati</taxon>
        <taxon>Pseudomonadota</taxon>
        <taxon>Betaproteobacteria</taxon>
        <taxon>Burkholderiales</taxon>
        <taxon>Sphaerotilaceae</taxon>
        <taxon>Scleromatobacter</taxon>
    </lineage>
</organism>
<feature type="transmembrane region" description="Helical" evidence="4">
    <location>
        <begin position="69"/>
        <end position="92"/>
    </location>
</feature>
<dbReference type="PROSITE" id="PS50109">
    <property type="entry name" value="HIS_KIN"/>
    <property type="match status" value="1"/>
</dbReference>
<keyword evidence="6" id="KW-0808">Transferase</keyword>
<dbReference type="SUPFAM" id="SSF47384">
    <property type="entry name" value="Homodimeric domain of signal transducing histidine kinase"/>
    <property type="match status" value="1"/>
</dbReference>
<feature type="transmembrane region" description="Helical" evidence="4">
    <location>
        <begin position="12"/>
        <end position="32"/>
    </location>
</feature>
<dbReference type="GO" id="GO:0000155">
    <property type="term" value="F:phosphorelay sensor kinase activity"/>
    <property type="evidence" value="ECO:0007669"/>
    <property type="project" value="InterPro"/>
</dbReference>
<dbReference type="SUPFAM" id="SSF55781">
    <property type="entry name" value="GAF domain-like"/>
    <property type="match status" value="1"/>
</dbReference>
<dbReference type="Pfam" id="PF02518">
    <property type="entry name" value="HATPase_c"/>
    <property type="match status" value="1"/>
</dbReference>
<keyword evidence="3" id="KW-0597">Phosphoprotein</keyword>
<feature type="transmembrane region" description="Helical" evidence="4">
    <location>
        <begin position="197"/>
        <end position="216"/>
    </location>
</feature>
<evidence type="ECO:0000313" key="6">
    <source>
        <dbReference type="EMBL" id="MCK9686382.1"/>
    </source>
</evidence>
<sequence>MTSASSELAAWSFGLAGLIFSAFAVRLWALGYARAPRSATSTSLVAAASCSALWAGFGLADLYSTDVVFRGLAAVADIARYACWNVCLLSFLGPEKESRLGGRWLVSMSAILIAAALLTQWPAALQQVFAPQASPVLLSALSLPVFSLVLVEQLYRNVHEDSRWNAKPLCLGLTGTFIFDLYLYSRALLVGHVDEQALEVRGLVHALMVPLLFVSIRRRRDWISKLRLSRRAAFHSATLLIAGVYLLFVSAIGYYVRYFGGEWGQALQLAVVFAALVALSVVGFSGSVRAKLKVQLGKHFFKYRYDYREEWLRFTHTLFGENSPQDMGRQVITGLADMLESPAGLLWTRVGGSEAFRNTARWNMPAQSDPEDAGAPFCQFLMRSGWVIDLDQYRQTPQKYNDLVVPNWLMATPQAWLVVPLRVADELIGFVVLASPRAPVDINWEVNDLLKTAGRQAAGFLAQMQATEALLEARKFDAFNRMSAFVVHDLKNIVTQLSLMMKNAKRLQANPEFQQDMLATVENSLERMRQMMLQLREGAAGAQTAADVDLAAALRRIESPALVKGRRLEINAPERITTRGDTQRLERVIGHIVQNALDATESAGAVSVKLDRVGSQARIEVADTGHGMSREFISDRLFKPFQTTKPAGMGIGAYESLQYVQELGGTIQVQSEPGQGTRVVILLPLLEAQNESDIDMLKAS</sequence>
<dbReference type="InterPro" id="IPR036097">
    <property type="entry name" value="HisK_dim/P_sf"/>
</dbReference>
<keyword evidence="4" id="KW-1133">Transmembrane helix</keyword>
<dbReference type="Proteomes" id="UP001139353">
    <property type="component" value="Unassembled WGS sequence"/>
</dbReference>
<dbReference type="PRINTS" id="PR00344">
    <property type="entry name" value="BCTRLSENSOR"/>
</dbReference>
<evidence type="ECO:0000259" key="5">
    <source>
        <dbReference type="PROSITE" id="PS50109"/>
    </source>
</evidence>
<dbReference type="SUPFAM" id="SSF55874">
    <property type="entry name" value="ATPase domain of HSP90 chaperone/DNA topoisomerase II/histidine kinase"/>
    <property type="match status" value="1"/>
</dbReference>
<dbReference type="InterPro" id="IPR036890">
    <property type="entry name" value="HATPase_C_sf"/>
</dbReference>
<evidence type="ECO:0000256" key="2">
    <source>
        <dbReference type="ARBA" id="ARBA00012438"/>
    </source>
</evidence>
<gene>
    <name evidence="6" type="primary">prsK</name>
    <name evidence="6" type="ORF">LPC04_11755</name>
</gene>
<evidence type="ECO:0000256" key="1">
    <source>
        <dbReference type="ARBA" id="ARBA00000085"/>
    </source>
</evidence>
<dbReference type="RefSeq" id="WP_275682405.1">
    <property type="nucleotide sequence ID" value="NZ_JAJLJH010000002.1"/>
</dbReference>
<dbReference type="PANTHER" id="PTHR43547">
    <property type="entry name" value="TWO-COMPONENT HISTIDINE KINASE"/>
    <property type="match status" value="1"/>
</dbReference>
<dbReference type="Gene3D" id="1.10.287.130">
    <property type="match status" value="1"/>
</dbReference>
<dbReference type="EMBL" id="JAJLJH010000002">
    <property type="protein sequence ID" value="MCK9686382.1"/>
    <property type="molecule type" value="Genomic_DNA"/>
</dbReference>
<dbReference type="Gene3D" id="3.30.450.40">
    <property type="match status" value="1"/>
</dbReference>
<dbReference type="Gene3D" id="3.30.565.10">
    <property type="entry name" value="Histidine kinase-like ATPase, C-terminal domain"/>
    <property type="match status" value="1"/>
</dbReference>
<dbReference type="InterPro" id="IPR005467">
    <property type="entry name" value="His_kinase_dom"/>
</dbReference>
<feature type="transmembrane region" description="Helical" evidence="4">
    <location>
        <begin position="136"/>
        <end position="155"/>
    </location>
</feature>
<dbReference type="PANTHER" id="PTHR43547:SF2">
    <property type="entry name" value="HYBRID SIGNAL TRANSDUCTION HISTIDINE KINASE C"/>
    <property type="match status" value="1"/>
</dbReference>
<dbReference type="CDD" id="cd00082">
    <property type="entry name" value="HisKA"/>
    <property type="match status" value="1"/>
</dbReference>
<reference evidence="6" key="1">
    <citation type="submission" date="2021-11" db="EMBL/GenBank/DDBJ databases">
        <title>BS-T2-15 a new species belonging to the Comamonadaceae family isolated from the soil of a French oak forest.</title>
        <authorList>
            <person name="Mieszkin S."/>
            <person name="Alain K."/>
        </authorList>
    </citation>
    <scope>NUCLEOTIDE SEQUENCE</scope>
    <source>
        <strain evidence="6">BS-T2-15</strain>
    </source>
</reference>
<dbReference type="EC" id="2.7.13.3" evidence="2"/>
<feature type="transmembrane region" description="Helical" evidence="4">
    <location>
        <begin position="44"/>
        <end position="63"/>
    </location>
</feature>
<feature type="transmembrane region" description="Helical" evidence="4">
    <location>
        <begin position="167"/>
        <end position="185"/>
    </location>
</feature>
<feature type="transmembrane region" description="Helical" evidence="4">
    <location>
        <begin position="104"/>
        <end position="124"/>
    </location>
</feature>
<dbReference type="InterPro" id="IPR004358">
    <property type="entry name" value="Sig_transdc_His_kin-like_C"/>
</dbReference>
<dbReference type="AlphaFoldDB" id="A0A9X1YIK5"/>
<evidence type="ECO:0000313" key="7">
    <source>
        <dbReference type="Proteomes" id="UP001139353"/>
    </source>
</evidence>
<accession>A0A9X1YIK5</accession>